<evidence type="ECO:0000313" key="2">
    <source>
        <dbReference type="Proteomes" id="UP000241620"/>
    </source>
</evidence>
<accession>A0A2K9V448</accession>
<evidence type="ECO:0000313" key="1">
    <source>
        <dbReference type="EMBL" id="AUV56851.1"/>
    </source>
</evidence>
<keyword evidence="2" id="KW-1185">Reference proteome</keyword>
<dbReference type="KEGG" id="vg:54987815"/>
<dbReference type="RefSeq" id="YP_009797401.1">
    <property type="nucleotide sequence ID" value="NC_047914.1"/>
</dbReference>
<dbReference type="GeneID" id="54987815"/>
<sequence>MSGFKDAVQEDLNSVFLNLDEFAETHTVYYDGEEYSDIPIVMTGLSEKERVRQSISDHAEGIYRVSRVLHCDIAALGGKQPEQGCKLGIDEDGFVRSYYVASSVCEMGMLRVELEAIDE</sequence>
<dbReference type="Proteomes" id="UP000241620">
    <property type="component" value="Segment"/>
</dbReference>
<reference evidence="1 2" key="1">
    <citation type="submission" date="2017-12" db="EMBL/GenBank/DDBJ databases">
        <title>Phages infecting Faecalibacterium prausnitzii belong to novel viral genera that help decipher intestinal viromes.</title>
        <authorList>
            <person name="Petit M.-A."/>
            <person name="De Paepe M."/>
            <person name="Benevides L."/>
            <person name="Langella P."/>
        </authorList>
    </citation>
    <scope>NUCLEOTIDE SEQUENCE [LARGE SCALE GENOMIC DNA]</scope>
</reference>
<proteinExistence type="predicted"/>
<name>A0A2K9V448_9CAUD</name>
<dbReference type="EMBL" id="MG711467">
    <property type="protein sequence ID" value="AUV56851.1"/>
    <property type="molecule type" value="Genomic_DNA"/>
</dbReference>
<organism evidence="1 2">
    <name type="scientific">Faecalibacterium phage FP_Taranis</name>
    <dbReference type="NCBI Taxonomy" id="2070186"/>
    <lineage>
        <taxon>Viruses</taxon>
        <taxon>Duplodnaviria</taxon>
        <taxon>Heunggongvirae</taxon>
        <taxon>Uroviricota</taxon>
        <taxon>Caudoviricetes</taxon>
        <taxon>Taranisvirus</taxon>
        <taxon>Taranisvirus taranis</taxon>
    </lineage>
</organism>
<protein>
    <submittedName>
        <fullName evidence="1">Neck protein</fullName>
    </submittedName>
</protein>